<keyword evidence="4" id="KW-1185">Reference proteome</keyword>
<feature type="compositionally biased region" description="Basic and acidic residues" evidence="1">
    <location>
        <begin position="801"/>
        <end position="849"/>
    </location>
</feature>
<feature type="compositionally biased region" description="Polar residues" evidence="1">
    <location>
        <begin position="756"/>
        <end position="784"/>
    </location>
</feature>
<feature type="signal peptide" evidence="2">
    <location>
        <begin position="1"/>
        <end position="19"/>
    </location>
</feature>
<feature type="compositionally biased region" description="Acidic residues" evidence="1">
    <location>
        <begin position="411"/>
        <end position="425"/>
    </location>
</feature>
<feature type="region of interest" description="Disordered" evidence="1">
    <location>
        <begin position="1254"/>
        <end position="1273"/>
    </location>
</feature>
<feature type="compositionally biased region" description="Acidic residues" evidence="1">
    <location>
        <begin position="316"/>
        <end position="354"/>
    </location>
</feature>
<feature type="compositionally biased region" description="Polar residues" evidence="1">
    <location>
        <begin position="540"/>
        <end position="549"/>
    </location>
</feature>
<dbReference type="GeneID" id="28722857"/>
<feature type="compositionally biased region" description="Polar residues" evidence="1">
    <location>
        <begin position="1066"/>
        <end position="1079"/>
    </location>
</feature>
<feature type="compositionally biased region" description="Basic and acidic residues" evidence="1">
    <location>
        <begin position="1051"/>
        <end position="1064"/>
    </location>
</feature>
<feature type="compositionally biased region" description="Acidic residues" evidence="1">
    <location>
        <begin position="292"/>
        <end position="307"/>
    </location>
</feature>
<accession>A0A120K1R6</accession>
<feature type="compositionally biased region" description="Low complexity" evidence="1">
    <location>
        <begin position="721"/>
        <end position="739"/>
    </location>
</feature>
<feature type="compositionally biased region" description="Low complexity" evidence="1">
    <location>
        <begin position="365"/>
        <end position="376"/>
    </location>
</feature>
<proteinExistence type="predicted"/>
<feature type="compositionally biased region" description="Polar residues" evidence="1">
    <location>
        <begin position="586"/>
        <end position="626"/>
    </location>
</feature>
<feature type="chain" id="PRO_5007167090" evidence="2">
    <location>
        <begin position="20"/>
        <end position="1398"/>
    </location>
</feature>
<dbReference type="STRING" id="45286.A0A120K1R6"/>
<evidence type="ECO:0000256" key="1">
    <source>
        <dbReference type="SAM" id="MobiDB-lite"/>
    </source>
</evidence>
<evidence type="ECO:0000313" key="4">
    <source>
        <dbReference type="Proteomes" id="UP000243052"/>
    </source>
</evidence>
<feature type="compositionally biased region" description="Basic and acidic residues" evidence="1">
    <location>
        <begin position="642"/>
        <end position="653"/>
    </location>
</feature>
<dbReference type="RefSeq" id="XP_017986648.1">
    <property type="nucleotide sequence ID" value="XM_018131464.1"/>
</dbReference>
<feature type="compositionally biased region" description="Low complexity" evidence="1">
    <location>
        <begin position="516"/>
        <end position="532"/>
    </location>
</feature>
<dbReference type="EMBL" id="CP014243">
    <property type="protein sequence ID" value="AMD19652.1"/>
    <property type="molecule type" value="Genomic_DNA"/>
</dbReference>
<evidence type="ECO:0000313" key="3">
    <source>
        <dbReference type="EMBL" id="AMD19652.1"/>
    </source>
</evidence>
<feature type="compositionally biased region" description="Polar residues" evidence="1">
    <location>
        <begin position="879"/>
        <end position="898"/>
    </location>
</feature>
<dbReference type="Proteomes" id="UP000243052">
    <property type="component" value="Chromosome iii"/>
</dbReference>
<feature type="compositionally biased region" description="Polar residues" evidence="1">
    <location>
        <begin position="851"/>
        <end position="869"/>
    </location>
</feature>
<feature type="compositionally biased region" description="Basic and acidic residues" evidence="1">
    <location>
        <begin position="1081"/>
        <end position="1114"/>
    </location>
</feature>
<feature type="compositionally biased region" description="Basic and acidic residues" evidence="1">
    <location>
        <begin position="996"/>
        <end position="1006"/>
    </location>
</feature>
<feature type="compositionally biased region" description="Basic and acidic residues" evidence="1">
    <location>
        <begin position="1141"/>
        <end position="1174"/>
    </location>
</feature>
<protein>
    <submittedName>
        <fullName evidence="3">HCL499Cp</fullName>
    </submittedName>
</protein>
<feature type="compositionally biased region" description="Acidic residues" evidence="1">
    <location>
        <begin position="224"/>
        <end position="274"/>
    </location>
</feature>
<keyword evidence="2" id="KW-0732">Signal</keyword>
<evidence type="ECO:0000256" key="2">
    <source>
        <dbReference type="SAM" id="SignalP"/>
    </source>
</evidence>
<feature type="compositionally biased region" description="Acidic residues" evidence="1">
    <location>
        <begin position="391"/>
        <end position="403"/>
    </location>
</feature>
<reference evidence="3 4" key="1">
    <citation type="submission" date="2016-01" db="EMBL/GenBank/DDBJ databases">
        <title>Genome sequence of the yeast Holleya sinecauda.</title>
        <authorList>
            <person name="Dietrich F.S."/>
        </authorList>
    </citation>
    <scope>NUCLEOTIDE SEQUENCE [LARGE SCALE GENOMIC DNA]</scope>
    <source>
        <strain evidence="3 4">ATCC 58844</strain>
    </source>
</reference>
<feature type="region of interest" description="Disordered" evidence="1">
    <location>
        <begin position="186"/>
        <end position="911"/>
    </location>
</feature>
<name>A0A120K1R6_9SACH</name>
<gene>
    <name evidence="3" type="ORF">AW171_hschr31493</name>
</gene>
<feature type="compositionally biased region" description="Polar residues" evidence="1">
    <location>
        <begin position="1018"/>
        <end position="1027"/>
    </location>
</feature>
<organism evidence="3 4">
    <name type="scientific">Eremothecium sinecaudum</name>
    <dbReference type="NCBI Taxonomy" id="45286"/>
    <lineage>
        <taxon>Eukaryota</taxon>
        <taxon>Fungi</taxon>
        <taxon>Dikarya</taxon>
        <taxon>Ascomycota</taxon>
        <taxon>Saccharomycotina</taxon>
        <taxon>Saccharomycetes</taxon>
        <taxon>Saccharomycetales</taxon>
        <taxon>Saccharomycetaceae</taxon>
        <taxon>Eremothecium</taxon>
    </lineage>
</organism>
<feature type="region of interest" description="Disordered" evidence="1">
    <location>
        <begin position="953"/>
        <end position="1204"/>
    </location>
</feature>
<dbReference type="OrthoDB" id="4070704at2759"/>
<sequence>MKVSRLLNLGLLVVTEALATTGELNLEKEFRELANYDFDLDSMSYYSHMAIEEAVNWLEQHDISSISECFGYYNGNRVDTGKLQALVAKGHEFYKISDFFKSGMNFVADVVELSKESHKFQWWKHGFMQSLIRLGTAELFDKVLTENFGVDLNEIMEIYRDFEVQLESVDVLGTILDAPTNHAPKGAKPFPWNGPSDSVAVPNIQPKDSPWDMPTDIPHSGVANEDDEFNDRIDDDDELDDDEDDDFDFDEDDEEDEQEPSEAPEEREEEEEDIVYPSCTATITSYTSAPTDVDDSSSSTDDEDSSTDDCHRSHDDEDSTSTGDDDEATSTSDDQEGTSTDDEGPAETGEDDEGTSTRTRHRGDTTVTKTIIITETPKPAGSCEAPRMTDEPDTESDTSETESDNLTSETASEDQPAETGTEDQPNETATEDQPGVTATEEQPSETPSEDQPNEPESTCERPTATEGVNEGEPTSSCDQPSTTENDEARTSAPEAPAPEEPSTCENPTTTGEQDSESPTSEPECSSSSEAPSITEDLGDQPTSAPESTCENPAITEAPETEEPVGNEPITDSNGSCPFRDAPMTESEGSNPDQDGSQETATATDNVIVTESPSENDGPSQTQTEAPTETDPGATEDDEALEEAQREAAEKDPPVDDPSVTQLPDPKRIEAPSPRLTIIAPSPIEGNSDYVPPTDSESQESPTPAPSPVPSPIASEPEDGITSTEELQTTETPTTEASSEPYVAPPVTQAKDAIDSEASQTDGNATVDPTTTAPGDEAITSNSPVSDDVKPTEQPTEVPNEPAKEEPPKEEVKDDSGKNDPNDKVNEKDTDKGNDTLPKDDSVQLPKEEESGQSTLPLPVTTTDELTGNPTPVDILKPEYSNSTQIISNTPAPSVSGTDEGTKPSKTRKKWRMTKRPTITKIPELPPFTTINMNFTETIDFTFTSPQKHISLLSSTKSTKLQKEKPTQVPKESTTANESKTDVTPIEEKITSTSTTKETETSKESKTEIVPASIEDKTTSTSQPTSIEDNPESPVPTSLEDKPASSLAPTLIDDKDAPTSIDDKPAPTSTDDQPASSLAPKSTEDKPAPTSIEDKPAPTSNDDKPVPTSNDDKPASEAPTSTEDKTTTPPVPTPTSASKETSSAKESKTSVGSEEKPKPTKETKPSDNTRKDSPLDWKLPPPARSNQNFTYPIVFPPSGHTIRMKDRTKFPQTPEDLAKPTPINKPIPVGAIEQRNAAENEMVIALSSRDLPVETDGVQPEVGSPGGAVDQPNQLQQKPNFEAAAPAGAKDLQNLEGKPQTIVRDITTDEIPKYTRTGPIEPEHAQASASVTSTIVATKPVYYTFNSTFPTGRRLEKFYGNRTNGTFVVDTNITNKATGLNPWSIVSGVIVLISSALLL</sequence>
<feature type="compositionally biased region" description="Polar residues" evidence="1">
    <location>
        <begin position="472"/>
        <end position="483"/>
    </location>
</feature>